<evidence type="ECO:0000259" key="8">
    <source>
        <dbReference type="Pfam" id="PF08743"/>
    </source>
</evidence>
<dbReference type="KEGG" id="dcr:108195600"/>
<dbReference type="GO" id="GO:0006281">
    <property type="term" value="P:DNA repair"/>
    <property type="evidence" value="ECO:0007669"/>
    <property type="project" value="UniProtKB-UniRule"/>
</dbReference>
<evidence type="ECO:0000256" key="3">
    <source>
        <dbReference type="ARBA" id="ARBA00022763"/>
    </source>
</evidence>
<comment type="subcellular location">
    <subcellularLocation>
        <location evidence="1 7">Nucleus</location>
    </subcellularLocation>
</comment>
<keyword evidence="4 7" id="KW-0233">DNA recombination</keyword>
<comment type="similarity">
    <text evidence="2 7">Belongs to the NSE4 family.</text>
</comment>
<evidence type="ECO:0000256" key="6">
    <source>
        <dbReference type="ARBA" id="ARBA00023242"/>
    </source>
</evidence>
<evidence type="ECO:0000256" key="1">
    <source>
        <dbReference type="ARBA" id="ARBA00004123"/>
    </source>
</evidence>
<dbReference type="InterPro" id="IPR014854">
    <property type="entry name" value="Nse4_C"/>
</dbReference>
<evidence type="ECO:0000313" key="9">
    <source>
        <dbReference type="EMBL" id="KZM87256.1"/>
    </source>
</evidence>
<protein>
    <recommendedName>
        <fullName evidence="7">Non-structural maintenance of chromosomes element 4</fullName>
    </recommendedName>
</protein>
<dbReference type="EMBL" id="CP093349">
    <property type="protein sequence ID" value="WOH08780.1"/>
    <property type="molecule type" value="Genomic_DNA"/>
</dbReference>
<proteinExistence type="inferred from homology"/>
<sequence length="377" mass="42934">MAPKNTTTKRKHLNDDDETQKCAADRRLLRCDYFKISSLINENRDDIAAGLDSQKFDSIIKEVEDLHLHVKKPREQVADAETLLNLTSTLMTAVKQHTTGGVTHSEFIACLMRNFAKHQKGETSDSSKNLLSWREIGLFVSPLFQNVRGCSTMLGPMDNHMKPRKVTARRNYARPTIKRARPEEIKHATTEEKTETDQNMLTMFEILSKKRSVKLEHLLLNRKSFAQTVENLFALSFLVRDGRVAIVIDESGSHIVSPRNQPPASSVSSGEVKYSAFIFRFDFKDWKLMKDQVEEGEELMPNRVDKLVSCLKAETATKCSKPEPDTLYRKEGTDTICSEAAPVQEIPMITPLKMYSRKHGMVAVTRPSCKRKLEVYQ</sequence>
<dbReference type="GO" id="GO:0005634">
    <property type="term" value="C:nucleus"/>
    <property type="evidence" value="ECO:0007669"/>
    <property type="project" value="UniProtKB-SubCell"/>
</dbReference>
<dbReference type="AlphaFoldDB" id="A0A164T9Z8"/>
<comment type="function">
    <text evidence="7">Component of the SMC5-SMC6 complex, that promotes sister chromatid alignment after DNA damage and facilitates double-stranded DNA breaks (DSBs) repair via homologous recombination between sister chromatids.</text>
</comment>
<reference evidence="9" key="1">
    <citation type="journal article" date="2016" name="Nat. Genet.">
        <title>A high-quality carrot genome assembly provides new insights into carotenoid accumulation and asterid genome evolution.</title>
        <authorList>
            <person name="Iorizzo M."/>
            <person name="Ellison S."/>
            <person name="Senalik D."/>
            <person name="Zeng P."/>
            <person name="Satapoomin P."/>
            <person name="Huang J."/>
            <person name="Bowman M."/>
            <person name="Iovene M."/>
            <person name="Sanseverino W."/>
            <person name="Cavagnaro P."/>
            <person name="Yildiz M."/>
            <person name="Macko-Podgorni A."/>
            <person name="Moranska E."/>
            <person name="Grzebelus E."/>
            <person name="Grzebelus D."/>
            <person name="Ashrafi H."/>
            <person name="Zheng Z."/>
            <person name="Cheng S."/>
            <person name="Spooner D."/>
            <person name="Van Deynze A."/>
            <person name="Simon P."/>
        </authorList>
    </citation>
    <scope>NUCLEOTIDE SEQUENCE [LARGE SCALE GENOMIC DNA]</scope>
    <source>
        <tissue evidence="9">Leaf</tissue>
    </source>
</reference>
<evidence type="ECO:0000313" key="11">
    <source>
        <dbReference type="Proteomes" id="UP000077755"/>
    </source>
</evidence>
<dbReference type="PANTHER" id="PTHR16140">
    <property type="entry name" value="NON-STRUCTURAL MAINTENANCE OF CHROMOSOMES ELEMENT 4"/>
    <property type="match status" value="1"/>
</dbReference>
<dbReference type="GO" id="GO:0006310">
    <property type="term" value="P:DNA recombination"/>
    <property type="evidence" value="ECO:0007669"/>
    <property type="project" value="UniProtKB-UniRule"/>
</dbReference>
<dbReference type="EMBL" id="LNRQ01000007">
    <property type="protein sequence ID" value="KZM87256.1"/>
    <property type="molecule type" value="Genomic_DNA"/>
</dbReference>
<evidence type="ECO:0000256" key="7">
    <source>
        <dbReference type="RuleBase" id="RU365071"/>
    </source>
</evidence>
<dbReference type="OrthoDB" id="361242at2759"/>
<reference evidence="10" key="2">
    <citation type="submission" date="2022-03" db="EMBL/GenBank/DDBJ databases">
        <title>Draft title - Genomic analysis of global carrot germplasm unveils the trajectory of domestication and the origin of high carotenoid orange carrot.</title>
        <authorList>
            <person name="Iorizzo M."/>
            <person name="Ellison S."/>
            <person name="Senalik D."/>
            <person name="Macko-Podgorni A."/>
            <person name="Grzebelus D."/>
            <person name="Bostan H."/>
            <person name="Rolling W."/>
            <person name="Curaba J."/>
            <person name="Simon P."/>
        </authorList>
    </citation>
    <scope>NUCLEOTIDE SEQUENCE</scope>
    <source>
        <tissue evidence="10">Leaf</tissue>
    </source>
</reference>
<dbReference type="GO" id="GO:0030915">
    <property type="term" value="C:Smc5-Smc6 complex"/>
    <property type="evidence" value="ECO:0007669"/>
    <property type="project" value="UniProtKB-UniRule"/>
</dbReference>
<dbReference type="Pfam" id="PF08743">
    <property type="entry name" value="Nse4_C"/>
    <property type="match status" value="1"/>
</dbReference>
<keyword evidence="6 7" id="KW-0539">Nucleus</keyword>
<keyword evidence="11" id="KW-1185">Reference proteome</keyword>
<evidence type="ECO:0000256" key="4">
    <source>
        <dbReference type="ARBA" id="ARBA00023172"/>
    </source>
</evidence>
<name>A0A164T9Z8_DAUCS</name>
<gene>
    <name evidence="9" type="ORF">DCAR_024390</name>
    <name evidence="10" type="ORF">DCAR_0728228</name>
</gene>
<comment type="subunit">
    <text evidence="7">Component of the SMC5-SMC6 complex.</text>
</comment>
<dbReference type="OMA" id="MIGPMDR"/>
<evidence type="ECO:0000313" key="10">
    <source>
        <dbReference type="EMBL" id="WOH08780.1"/>
    </source>
</evidence>
<evidence type="ECO:0000256" key="5">
    <source>
        <dbReference type="ARBA" id="ARBA00023204"/>
    </source>
</evidence>
<organism evidence="9">
    <name type="scientific">Daucus carota subsp. sativus</name>
    <name type="common">Carrot</name>
    <dbReference type="NCBI Taxonomy" id="79200"/>
    <lineage>
        <taxon>Eukaryota</taxon>
        <taxon>Viridiplantae</taxon>
        <taxon>Streptophyta</taxon>
        <taxon>Embryophyta</taxon>
        <taxon>Tracheophyta</taxon>
        <taxon>Spermatophyta</taxon>
        <taxon>Magnoliopsida</taxon>
        <taxon>eudicotyledons</taxon>
        <taxon>Gunneridae</taxon>
        <taxon>Pentapetalae</taxon>
        <taxon>asterids</taxon>
        <taxon>campanulids</taxon>
        <taxon>Apiales</taxon>
        <taxon>Apiaceae</taxon>
        <taxon>Apioideae</taxon>
        <taxon>Scandiceae</taxon>
        <taxon>Daucinae</taxon>
        <taxon>Daucus</taxon>
        <taxon>Daucus sect. Daucus</taxon>
    </lineage>
</organism>
<evidence type="ECO:0000256" key="2">
    <source>
        <dbReference type="ARBA" id="ARBA00008997"/>
    </source>
</evidence>
<dbReference type="STRING" id="79200.A0A164T9Z8"/>
<dbReference type="Gramene" id="KZM87256">
    <property type="protein sequence ID" value="KZM87256"/>
    <property type="gene ID" value="DCAR_024390"/>
</dbReference>
<accession>A0A164T9Z8</accession>
<dbReference type="InterPro" id="IPR027786">
    <property type="entry name" value="Nse4/EID"/>
</dbReference>
<dbReference type="Proteomes" id="UP000077755">
    <property type="component" value="Chromosome 7"/>
</dbReference>
<keyword evidence="5 7" id="KW-0234">DNA repair</keyword>
<keyword evidence="3 7" id="KW-0227">DNA damage</keyword>
<feature type="domain" description="Non-structural maintenance of chromosome element 4 C-terminal" evidence="8">
    <location>
        <begin position="213"/>
        <end position="300"/>
    </location>
</feature>
<dbReference type="PANTHER" id="PTHR16140:SF17">
    <property type="entry name" value="NON-STRUCTURAL MAINTENANCE OF CHROMOSOMES ELEMENT 4"/>
    <property type="match status" value="1"/>
</dbReference>